<feature type="compositionally biased region" description="Low complexity" evidence="1">
    <location>
        <begin position="11"/>
        <end position="39"/>
    </location>
</feature>
<dbReference type="PANTHER" id="PTHR30525">
    <property type="entry name" value="1-DEOXY-D-XYLULOSE 5-PHOSPHATE REDUCTOISOMERASE"/>
    <property type="match status" value="1"/>
</dbReference>
<dbReference type="GO" id="GO:0051484">
    <property type="term" value="P:isopentenyl diphosphate biosynthetic process, methylerythritol 4-phosphate pathway involved in terpenoid biosynthetic process"/>
    <property type="evidence" value="ECO:0007669"/>
    <property type="project" value="TreeGrafter"/>
</dbReference>
<feature type="domain" description="1-deoxy-D-xylulose 5-phosphate reductoisomerase N-terminal" evidence="2">
    <location>
        <begin position="50"/>
        <end position="108"/>
    </location>
</feature>
<evidence type="ECO:0000256" key="1">
    <source>
        <dbReference type="SAM" id="MobiDB-lite"/>
    </source>
</evidence>
<dbReference type="VEuPathDB" id="ToxoDB:EBH_0067360"/>
<dbReference type="Proteomes" id="UP000030750">
    <property type="component" value="Unassembled WGS sequence"/>
</dbReference>
<dbReference type="AlphaFoldDB" id="U6LFP2"/>
<dbReference type="InterPro" id="IPR013512">
    <property type="entry name" value="DXP_reductoisomerase_N"/>
</dbReference>
<dbReference type="EMBL" id="HG710435">
    <property type="protein sequence ID" value="CDJ46605.1"/>
    <property type="molecule type" value="Genomic_DNA"/>
</dbReference>
<dbReference type="InterPro" id="IPR003821">
    <property type="entry name" value="DXP_reductoisomerase"/>
</dbReference>
<organism evidence="3 4">
    <name type="scientific">Eimeria brunetti</name>
    <dbReference type="NCBI Taxonomy" id="51314"/>
    <lineage>
        <taxon>Eukaryota</taxon>
        <taxon>Sar</taxon>
        <taxon>Alveolata</taxon>
        <taxon>Apicomplexa</taxon>
        <taxon>Conoidasida</taxon>
        <taxon>Coccidia</taxon>
        <taxon>Eucoccidiorida</taxon>
        <taxon>Eimeriorina</taxon>
        <taxon>Eimeriidae</taxon>
        <taxon>Eimeria</taxon>
    </lineage>
</organism>
<dbReference type="Pfam" id="PF02670">
    <property type="entry name" value="DXP_reductoisom"/>
    <property type="match status" value="1"/>
</dbReference>
<evidence type="ECO:0000259" key="2">
    <source>
        <dbReference type="Pfam" id="PF02670"/>
    </source>
</evidence>
<evidence type="ECO:0000313" key="4">
    <source>
        <dbReference type="Proteomes" id="UP000030750"/>
    </source>
</evidence>
<gene>
    <name evidence="3" type="ORF">EBH_0067360</name>
</gene>
<evidence type="ECO:0000313" key="3">
    <source>
        <dbReference type="EMBL" id="CDJ46605.1"/>
    </source>
</evidence>
<dbReference type="PANTHER" id="PTHR30525:SF0">
    <property type="entry name" value="1-DEOXY-D-XYLULOSE 5-PHOSPHATE REDUCTOISOMERASE, CHLOROPLASTIC"/>
    <property type="match status" value="1"/>
</dbReference>
<name>U6LFP2_9EIME</name>
<accession>U6LFP2</accession>
<dbReference type="InterPro" id="IPR036291">
    <property type="entry name" value="NAD(P)-bd_dom_sf"/>
</dbReference>
<keyword evidence="4" id="KW-1185">Reference proteome</keyword>
<protein>
    <recommendedName>
        <fullName evidence="2">1-deoxy-D-xylulose 5-phosphate reductoisomerase N-terminal domain-containing protein</fullName>
    </recommendedName>
</protein>
<dbReference type="GO" id="GO:0030145">
    <property type="term" value="F:manganese ion binding"/>
    <property type="evidence" value="ECO:0007669"/>
    <property type="project" value="TreeGrafter"/>
</dbReference>
<dbReference type="GO" id="GO:0070402">
    <property type="term" value="F:NADPH binding"/>
    <property type="evidence" value="ECO:0007669"/>
    <property type="project" value="InterPro"/>
</dbReference>
<dbReference type="SUPFAM" id="SSF51735">
    <property type="entry name" value="NAD(P)-binding Rossmann-fold domains"/>
    <property type="match status" value="1"/>
</dbReference>
<reference evidence="3" key="2">
    <citation type="submission" date="2013-10" db="EMBL/GenBank/DDBJ databases">
        <authorList>
            <person name="Aslett M."/>
        </authorList>
    </citation>
    <scope>NUCLEOTIDE SEQUENCE [LARGE SCALE GENOMIC DNA]</scope>
    <source>
        <strain evidence="3">Houghton</strain>
    </source>
</reference>
<proteinExistence type="predicted"/>
<dbReference type="GO" id="GO:0030604">
    <property type="term" value="F:1-deoxy-D-xylulose-5-phosphate reductoisomerase activity"/>
    <property type="evidence" value="ECO:0007669"/>
    <property type="project" value="InterPro"/>
</dbReference>
<reference evidence="3" key="1">
    <citation type="submission" date="2013-10" db="EMBL/GenBank/DDBJ databases">
        <title>Genomic analysis of the causative agents of coccidiosis in chickens.</title>
        <authorList>
            <person name="Reid A.J."/>
            <person name="Blake D."/>
            <person name="Billington K."/>
            <person name="Browne H."/>
            <person name="Dunn M."/>
            <person name="Hung S."/>
            <person name="Kawahara F."/>
            <person name="Miranda-Saavedra D."/>
            <person name="Mourier T."/>
            <person name="Nagra H."/>
            <person name="Otto T.D."/>
            <person name="Rawlings N."/>
            <person name="Sanchez A."/>
            <person name="Sanders M."/>
            <person name="Subramaniam C."/>
            <person name="Tay Y."/>
            <person name="Dear P."/>
            <person name="Doerig C."/>
            <person name="Gruber A."/>
            <person name="Parkinson J."/>
            <person name="Shirley M."/>
            <person name="Wan K.L."/>
            <person name="Berriman M."/>
            <person name="Tomley F."/>
            <person name="Pain A."/>
        </authorList>
    </citation>
    <scope>NUCLEOTIDE SEQUENCE [LARGE SCALE GENOMIC DNA]</scope>
    <source>
        <strain evidence="3">Houghton</strain>
    </source>
</reference>
<dbReference type="Gene3D" id="3.40.50.720">
    <property type="entry name" value="NAD(P)-binding Rossmann-like Domain"/>
    <property type="match status" value="1"/>
</dbReference>
<sequence>MLKDALRPTKTSSSSITISSSSSSSSSSSRSSSSSSSRSSGGGGGSSSGALPEVLYGPSGLVAAAAAAAADCVVAAVSGFKGLGPSLEALRSGKDLALATKEALVAAGGPFRGLKQQQLKNVTLEQALQHV</sequence>
<dbReference type="OrthoDB" id="3482at2759"/>
<feature type="region of interest" description="Disordered" evidence="1">
    <location>
        <begin position="1"/>
        <end position="49"/>
    </location>
</feature>